<dbReference type="GO" id="GO:0004553">
    <property type="term" value="F:hydrolase activity, hydrolyzing O-glycosyl compounds"/>
    <property type="evidence" value="ECO:0007669"/>
    <property type="project" value="InterPro"/>
</dbReference>
<evidence type="ECO:0000313" key="4">
    <source>
        <dbReference type="Proteomes" id="UP000663722"/>
    </source>
</evidence>
<organism evidence="3 4">
    <name type="scientific">Desulfonema magnum</name>
    <dbReference type="NCBI Taxonomy" id="45655"/>
    <lineage>
        <taxon>Bacteria</taxon>
        <taxon>Pseudomonadati</taxon>
        <taxon>Thermodesulfobacteriota</taxon>
        <taxon>Desulfobacteria</taxon>
        <taxon>Desulfobacterales</taxon>
        <taxon>Desulfococcaceae</taxon>
        <taxon>Desulfonema</taxon>
    </lineage>
</organism>
<keyword evidence="1" id="KW-0732">Signal</keyword>
<protein>
    <submittedName>
        <fullName evidence="3">Cohesin and dockerin domain-containing protein</fullName>
    </submittedName>
</protein>
<dbReference type="InterPro" id="IPR008965">
    <property type="entry name" value="CBM2/CBM3_carb-bd_dom_sf"/>
</dbReference>
<gene>
    <name evidence="3" type="ORF">dnm_093450</name>
</gene>
<dbReference type="AlphaFoldDB" id="A0A975BWV5"/>
<feature type="domain" description="Cohesin" evidence="2">
    <location>
        <begin position="35"/>
        <end position="178"/>
    </location>
</feature>
<dbReference type="InterPro" id="IPR002102">
    <property type="entry name" value="Cohesin_dom"/>
</dbReference>
<dbReference type="Gene3D" id="2.60.40.680">
    <property type="match status" value="1"/>
</dbReference>
<accession>A0A975BWV5</accession>
<name>A0A975BWV5_9BACT</name>
<dbReference type="EMBL" id="CP061800">
    <property type="protein sequence ID" value="QTA93244.1"/>
    <property type="molecule type" value="Genomic_DNA"/>
</dbReference>
<sequence>MKHFKRTTPCWMVLLIGLFVFAGSAFAAEQTGTLTTGPATGPADGTVFDYPVAFTATADVGGVAFTLTFNKDELEFVGLTDGDVSVKDPTGFSDDPYTAGEATASDLFYQHTDAADANANGEVLIAAASATALSEGIIFNVQFKVVKADAAEGDVLSVDVAATELDNESAGYNTTNGTTVDVLGAMPDADGNFTNVFPALGTTLTGGDVTVGSTGPAEDVTGDGNINLLDLLAVIDLMGSPSPGAADVNGDGNANLLDLLAIIDKM</sequence>
<dbReference type="Proteomes" id="UP000663722">
    <property type="component" value="Chromosome"/>
</dbReference>
<dbReference type="InterPro" id="IPR036439">
    <property type="entry name" value="Dockerin_dom_sf"/>
</dbReference>
<feature type="signal peptide" evidence="1">
    <location>
        <begin position="1"/>
        <end position="27"/>
    </location>
</feature>
<evidence type="ECO:0000313" key="3">
    <source>
        <dbReference type="EMBL" id="QTA93244.1"/>
    </source>
</evidence>
<reference evidence="3" key="1">
    <citation type="journal article" date="2021" name="Microb. Physiol.">
        <title>Proteogenomic Insights into the Physiology of Marine, Sulfate-Reducing, Filamentous Desulfonema limicola and Desulfonema magnum.</title>
        <authorList>
            <person name="Schnaars V."/>
            <person name="Wohlbrand L."/>
            <person name="Scheve S."/>
            <person name="Hinrichs C."/>
            <person name="Reinhardt R."/>
            <person name="Rabus R."/>
        </authorList>
    </citation>
    <scope>NUCLEOTIDE SEQUENCE</scope>
    <source>
        <strain evidence="3">4be13</strain>
    </source>
</reference>
<dbReference type="InterPro" id="IPR002105">
    <property type="entry name" value="Dockerin_1_rpt"/>
</dbReference>
<feature type="chain" id="PRO_5037447188" evidence="1">
    <location>
        <begin position="28"/>
        <end position="266"/>
    </location>
</feature>
<dbReference type="Pfam" id="PF00963">
    <property type="entry name" value="Cohesin"/>
    <property type="match status" value="1"/>
</dbReference>
<evidence type="ECO:0000259" key="2">
    <source>
        <dbReference type="Pfam" id="PF00963"/>
    </source>
</evidence>
<dbReference type="SUPFAM" id="SSF63446">
    <property type="entry name" value="Type I dockerin domain"/>
    <property type="match status" value="1"/>
</dbReference>
<dbReference type="RefSeq" id="WP_207680276.1">
    <property type="nucleotide sequence ID" value="NZ_CP061800.1"/>
</dbReference>
<dbReference type="Gene3D" id="1.10.1330.10">
    <property type="entry name" value="Dockerin domain"/>
    <property type="match status" value="1"/>
</dbReference>
<proteinExistence type="predicted"/>
<evidence type="ECO:0000256" key="1">
    <source>
        <dbReference type="SAM" id="SignalP"/>
    </source>
</evidence>
<dbReference type="SUPFAM" id="SSF49384">
    <property type="entry name" value="Carbohydrate-binding domain"/>
    <property type="match status" value="1"/>
</dbReference>
<dbReference type="GO" id="GO:0030246">
    <property type="term" value="F:carbohydrate binding"/>
    <property type="evidence" value="ECO:0007669"/>
    <property type="project" value="InterPro"/>
</dbReference>
<dbReference type="GO" id="GO:0000272">
    <property type="term" value="P:polysaccharide catabolic process"/>
    <property type="evidence" value="ECO:0007669"/>
    <property type="project" value="InterPro"/>
</dbReference>
<keyword evidence="4" id="KW-1185">Reference proteome</keyword>
<dbReference type="Pfam" id="PF00404">
    <property type="entry name" value="Dockerin_1"/>
    <property type="match status" value="1"/>
</dbReference>
<dbReference type="KEGG" id="dmm:dnm_093450"/>